<evidence type="ECO:0000256" key="5">
    <source>
        <dbReference type="SAM" id="MobiDB-lite"/>
    </source>
</evidence>
<feature type="domain" description="PUM-HD" evidence="6">
    <location>
        <begin position="443"/>
        <end position="808"/>
    </location>
</feature>
<dbReference type="GO" id="GO:0005737">
    <property type="term" value="C:cytoplasm"/>
    <property type="evidence" value="ECO:0007669"/>
    <property type="project" value="TreeGrafter"/>
</dbReference>
<evidence type="ECO:0000256" key="4">
    <source>
        <dbReference type="PROSITE-ProRule" id="PRU00317"/>
    </source>
</evidence>
<accession>A0A9Q0GR61</accession>
<dbReference type="InterPro" id="IPR016024">
    <property type="entry name" value="ARM-type_fold"/>
</dbReference>
<dbReference type="PROSITE" id="PS50303">
    <property type="entry name" value="PUM_HD"/>
    <property type="match status" value="1"/>
</dbReference>
<organism evidence="7 8">
    <name type="scientific">Protea cynaroides</name>
    <dbReference type="NCBI Taxonomy" id="273540"/>
    <lineage>
        <taxon>Eukaryota</taxon>
        <taxon>Viridiplantae</taxon>
        <taxon>Streptophyta</taxon>
        <taxon>Embryophyta</taxon>
        <taxon>Tracheophyta</taxon>
        <taxon>Spermatophyta</taxon>
        <taxon>Magnoliopsida</taxon>
        <taxon>Proteales</taxon>
        <taxon>Proteaceae</taxon>
        <taxon>Protea</taxon>
    </lineage>
</organism>
<dbReference type="Pfam" id="PF00806">
    <property type="entry name" value="PUF"/>
    <property type="match status" value="8"/>
</dbReference>
<feature type="repeat" description="Pumilio" evidence="4">
    <location>
        <begin position="685"/>
        <end position="720"/>
    </location>
</feature>
<name>A0A9Q0GR61_9MAGN</name>
<dbReference type="Proteomes" id="UP001141806">
    <property type="component" value="Unassembled WGS sequence"/>
</dbReference>
<evidence type="ECO:0000313" key="8">
    <source>
        <dbReference type="Proteomes" id="UP001141806"/>
    </source>
</evidence>
<evidence type="ECO:0000259" key="6">
    <source>
        <dbReference type="PROSITE" id="PS50303"/>
    </source>
</evidence>
<dbReference type="InterPro" id="IPR001313">
    <property type="entry name" value="Pumilio_RNA-bd_rpt"/>
</dbReference>
<dbReference type="Gene3D" id="1.25.10.10">
    <property type="entry name" value="Leucine-rich Repeat Variant"/>
    <property type="match status" value="1"/>
</dbReference>
<evidence type="ECO:0000313" key="7">
    <source>
        <dbReference type="EMBL" id="KAJ4950517.1"/>
    </source>
</evidence>
<dbReference type="OrthoDB" id="668540at2759"/>
<dbReference type="GO" id="GO:0006417">
    <property type="term" value="P:regulation of translation"/>
    <property type="evidence" value="ECO:0007669"/>
    <property type="project" value="UniProtKB-KW"/>
</dbReference>
<feature type="region of interest" description="Disordered" evidence="5">
    <location>
        <begin position="74"/>
        <end position="129"/>
    </location>
</feature>
<comment type="function">
    <text evidence="3">Sequence-specific RNA-binding protein that regulates translation and mRNA stability by binding the 3'-UTR of target mRNAs.</text>
</comment>
<proteinExistence type="predicted"/>
<dbReference type="FunFam" id="1.25.10.10:FF:000237">
    <property type="entry name" value="Pumilio homolog 9"/>
    <property type="match status" value="1"/>
</dbReference>
<feature type="repeat" description="Pumilio" evidence="4">
    <location>
        <begin position="577"/>
        <end position="612"/>
    </location>
</feature>
<dbReference type="InterPro" id="IPR033133">
    <property type="entry name" value="PUM-HD"/>
</dbReference>
<dbReference type="PROSITE" id="PS50302">
    <property type="entry name" value="PUM"/>
    <property type="match status" value="7"/>
</dbReference>
<reference evidence="7" key="1">
    <citation type="journal article" date="2023" name="Plant J.">
        <title>The genome of the king protea, Protea cynaroides.</title>
        <authorList>
            <person name="Chang J."/>
            <person name="Duong T.A."/>
            <person name="Schoeman C."/>
            <person name="Ma X."/>
            <person name="Roodt D."/>
            <person name="Barker N."/>
            <person name="Li Z."/>
            <person name="Van de Peer Y."/>
            <person name="Mizrachi E."/>
        </authorList>
    </citation>
    <scope>NUCLEOTIDE SEQUENCE</scope>
    <source>
        <tissue evidence="7">Young leaves</tissue>
    </source>
</reference>
<dbReference type="CDD" id="cd07920">
    <property type="entry name" value="Pumilio"/>
    <property type="match status" value="1"/>
</dbReference>
<feature type="repeat" description="Pumilio" evidence="4">
    <location>
        <begin position="540"/>
        <end position="576"/>
    </location>
</feature>
<dbReference type="EMBL" id="JAMYWD010000012">
    <property type="protein sequence ID" value="KAJ4950517.1"/>
    <property type="molecule type" value="Genomic_DNA"/>
</dbReference>
<dbReference type="SUPFAM" id="SSF48371">
    <property type="entry name" value="ARM repeat"/>
    <property type="match status" value="1"/>
</dbReference>
<feature type="repeat" description="Pumilio" evidence="4">
    <location>
        <begin position="465"/>
        <end position="500"/>
    </location>
</feature>
<keyword evidence="1" id="KW-0677">Repeat</keyword>
<dbReference type="AlphaFoldDB" id="A0A9Q0GR61"/>
<comment type="caution">
    <text evidence="7">The sequence shown here is derived from an EMBL/GenBank/DDBJ whole genome shotgun (WGS) entry which is preliminary data.</text>
</comment>
<sequence>MKEDEEFKMLSDEILHATSLNLHYLHQQHSHHVHVHGDHGHGSTDAQRIRSVCGDDLSCHHNYMCVSHPSGISLHSEGSSSTSLSCGLSSSDDGSTTPPDIKSQAPLRDAHNPNRLSLESKLPGSTAEMNSVDSLTDELSLVGYLRRMHISGASKDPSITTSSHRLQFDDHSPIATKHSRLGNNGCFEDYRKEFFNYGGLQSSARAVPPSFDDEMGSALFRLQREGKLGNLSGSNLSPGRHEGLFSGPLHCSDLLNSPLWQVEQHVSNESLCNLWLQADSALGMNCYDRGTQLLNAAPSLTKRFSTDAFLYSQRNGVESRGNRVMLNSISPSQLTAPKRPSDAESFSWYRLPIYSETAAALPKSGTTQYFPSVRSSPSIEDFNFEDSLILKGKGLNYVTNKGTDQARGHKKVFYNDISTGQLLEKSSDSDQSHFGGIPVVGCNNGRNSSIYCPFVLPPKFNSLMEVQGYICFIAKDQHGCRFLQRKFDEGTAEDVKMIFSEIIEHVVELMMNPFGNYLMQKLLDVCTEEQRLQILLMVTEEPGQLIKISLNTHGTRAVQKLIETLKTKQQILMVILALEPGFLELINDLNGNHVIQRCLQCLSNEDNKFIFKAAAKYCINIATHRHGCCVLQRCIAHSTGEHREKLVAEISNNGFLLAQDAFGNYVVQFILELKIPSATANLISQFEGNYVHLSTQKFSSNVVEKCLKIFREEDRSRIVHELLSYSHFEQLLLDPFANYVIQSALGVTKPGSSPCFLGRSNPSQCNNFTHKPILQAYFITHAFEEMMYILTMSLSLAAMSSSVLKRRGIIVTAKNSFY</sequence>
<keyword evidence="8" id="KW-1185">Reference proteome</keyword>
<feature type="repeat" description="Pumilio" evidence="4">
    <location>
        <begin position="501"/>
        <end position="537"/>
    </location>
</feature>
<feature type="repeat" description="Pumilio" evidence="4">
    <location>
        <begin position="613"/>
        <end position="648"/>
    </location>
</feature>
<gene>
    <name evidence="7" type="ORF">NE237_027349</name>
</gene>
<protein>
    <recommendedName>
        <fullName evidence="6">PUM-HD domain-containing protein</fullName>
    </recommendedName>
</protein>
<feature type="repeat" description="Pumilio" evidence="4">
    <location>
        <begin position="649"/>
        <end position="684"/>
    </location>
</feature>
<dbReference type="PANTHER" id="PTHR12537">
    <property type="entry name" value="RNA BINDING PROTEIN PUMILIO-RELATED"/>
    <property type="match status" value="1"/>
</dbReference>
<dbReference type="InterPro" id="IPR033712">
    <property type="entry name" value="Pumilio_RNA-bd"/>
</dbReference>
<feature type="compositionally biased region" description="Low complexity" evidence="5">
    <location>
        <begin position="74"/>
        <end position="100"/>
    </location>
</feature>
<dbReference type="GO" id="GO:0003729">
    <property type="term" value="F:mRNA binding"/>
    <property type="evidence" value="ECO:0007669"/>
    <property type="project" value="TreeGrafter"/>
</dbReference>
<keyword evidence="2" id="KW-0810">Translation regulation</keyword>
<evidence type="ECO:0000256" key="3">
    <source>
        <dbReference type="ARBA" id="ARBA00058490"/>
    </source>
</evidence>
<evidence type="ECO:0000256" key="2">
    <source>
        <dbReference type="ARBA" id="ARBA00022845"/>
    </source>
</evidence>
<dbReference type="PANTHER" id="PTHR12537:SF13">
    <property type="entry name" value="PUMILIO HOMOLOGY DOMAIN FAMILY MEMBER 4"/>
    <property type="match status" value="1"/>
</dbReference>
<evidence type="ECO:0000256" key="1">
    <source>
        <dbReference type="ARBA" id="ARBA00022737"/>
    </source>
</evidence>
<dbReference type="InterPro" id="IPR011989">
    <property type="entry name" value="ARM-like"/>
</dbReference>
<dbReference type="SMART" id="SM00025">
    <property type="entry name" value="Pumilio"/>
    <property type="match status" value="8"/>
</dbReference>